<dbReference type="AlphaFoldDB" id="A0A423TU04"/>
<organism evidence="1 2">
    <name type="scientific">Penaeus vannamei</name>
    <name type="common">Whiteleg shrimp</name>
    <name type="synonym">Litopenaeus vannamei</name>
    <dbReference type="NCBI Taxonomy" id="6689"/>
    <lineage>
        <taxon>Eukaryota</taxon>
        <taxon>Metazoa</taxon>
        <taxon>Ecdysozoa</taxon>
        <taxon>Arthropoda</taxon>
        <taxon>Crustacea</taxon>
        <taxon>Multicrustacea</taxon>
        <taxon>Malacostraca</taxon>
        <taxon>Eumalacostraca</taxon>
        <taxon>Eucarida</taxon>
        <taxon>Decapoda</taxon>
        <taxon>Dendrobranchiata</taxon>
        <taxon>Penaeoidea</taxon>
        <taxon>Penaeidae</taxon>
        <taxon>Penaeus</taxon>
    </lineage>
</organism>
<reference evidence="1 2" key="2">
    <citation type="submission" date="2019-01" db="EMBL/GenBank/DDBJ databases">
        <title>The decoding of complex shrimp genome reveals the adaptation for benthos swimmer, frequently molting mechanism and breeding impact on genome.</title>
        <authorList>
            <person name="Sun Y."/>
            <person name="Gao Y."/>
            <person name="Yu Y."/>
        </authorList>
    </citation>
    <scope>NUCLEOTIDE SEQUENCE [LARGE SCALE GENOMIC DNA]</scope>
    <source>
        <tissue evidence="1">Muscle</tissue>
    </source>
</reference>
<evidence type="ECO:0000313" key="1">
    <source>
        <dbReference type="EMBL" id="ROT79944.1"/>
    </source>
</evidence>
<gene>
    <name evidence="1" type="ORF">C7M84_001331</name>
</gene>
<evidence type="ECO:0000313" key="2">
    <source>
        <dbReference type="Proteomes" id="UP000283509"/>
    </source>
</evidence>
<name>A0A423TU04_PENVA</name>
<dbReference type="EMBL" id="QCYY01001173">
    <property type="protein sequence ID" value="ROT79944.1"/>
    <property type="molecule type" value="Genomic_DNA"/>
</dbReference>
<reference evidence="1 2" key="1">
    <citation type="submission" date="2018-04" db="EMBL/GenBank/DDBJ databases">
        <authorList>
            <person name="Zhang X."/>
            <person name="Yuan J."/>
            <person name="Li F."/>
            <person name="Xiang J."/>
        </authorList>
    </citation>
    <scope>NUCLEOTIDE SEQUENCE [LARGE SCALE GENOMIC DNA]</scope>
    <source>
        <tissue evidence="1">Muscle</tissue>
    </source>
</reference>
<protein>
    <submittedName>
        <fullName evidence="1">Uncharacterized protein</fullName>
    </submittedName>
</protein>
<sequence length="424" mass="47478">MPDREDPSSLLYPRVLAPLWTPALQFVKEGYTVLNVAVAAFFCHETCFRCHGNVSCPSLATPLQTGVRQKKYPCHGTGRFWSVHGSMYAYVPSTSFCLVFHVARAAPSETDVRQKNSRVTVPAIFGPCTGPCTRTCIVRRFAQFFMSHVQLLHGTGRFWSVHGSMYAYVPSTSFCLVFHVARAAPSETDVRQKNSRVTVPAVFGPCTGPCTRTCIVRRFAQFFMSHVQLLHGTGRFWSVHGSMYAYVPSTSFCPVFHVARAAPSQTGVRQKNSRVTVTAVFDPCTGPCTRTCIVRRFAQFSMSHVQLLHGTVRFWSVHGSMYTYVPSTSFCPVFNVARAPSQTGVRQKNSRVTVTAVFGPCTGPCTRTCIVRRFAQFSMSHVQLLHKRASGQKVHVSWYRPSFPWVHGRSWSVYGSMYAYVARR</sequence>
<comment type="caution">
    <text evidence="1">The sequence shown here is derived from an EMBL/GenBank/DDBJ whole genome shotgun (WGS) entry which is preliminary data.</text>
</comment>
<proteinExistence type="predicted"/>
<accession>A0A423TU04</accession>
<dbReference type="Proteomes" id="UP000283509">
    <property type="component" value="Unassembled WGS sequence"/>
</dbReference>
<keyword evidence="2" id="KW-1185">Reference proteome</keyword>